<dbReference type="Pfam" id="PF13304">
    <property type="entry name" value="AAA_21"/>
    <property type="match status" value="1"/>
</dbReference>
<dbReference type="InterPro" id="IPR003959">
    <property type="entry name" value="ATPase_AAA_core"/>
</dbReference>
<proteinExistence type="predicted"/>
<dbReference type="CDD" id="cd00267">
    <property type="entry name" value="ABC_ATPase"/>
    <property type="match status" value="1"/>
</dbReference>
<dbReference type="EMBL" id="UIDG01000655">
    <property type="protein sequence ID" value="SUS08965.1"/>
    <property type="molecule type" value="Genomic_DNA"/>
</dbReference>
<protein>
    <submittedName>
        <fullName evidence="2">Putative ATPase</fullName>
    </submittedName>
</protein>
<dbReference type="InterPro" id="IPR027417">
    <property type="entry name" value="P-loop_NTPase"/>
</dbReference>
<dbReference type="PANTHER" id="PTHR40396:SF1">
    <property type="entry name" value="ATPASE AAA-TYPE CORE DOMAIN-CONTAINING PROTEIN"/>
    <property type="match status" value="1"/>
</dbReference>
<sequence length="410" mass="46083">MNEATRPPPARIQYLKVENYRALNRVEFKKLTPMTALLGPNGSGKSTVFDVFAFLSECFESGLRGAWDRRGRAKELKTRGSDGPVVIEIQYKEPKLPLITYHLAVDEREGRPVVVEEWLQWRRGTKGKPFRFLDYKEGRGRAISGEVPDEADTRKEIPLKSPDLIAVNALGQFADHPRVAALRDFITGWYVSYFSVDDTRGQPEAGPKERLSRTGDNLANVIQYLAEQHPERLERVFEVLRARVPRVERVLADTMPDGRLLLQIKDAPFQHPVLARFASDGTLKMLAYLVLLHDPDPPPFIGIEEPENFLHPRLLPELAEECRKASENGQLLVTTHSPFFINALKPDEVRVLYRGEKGYTQAVRAADIKGVPEFMQAGALLGDLWMEGHFGMGDPLVSQGGPSPARKAKA</sequence>
<organism evidence="2">
    <name type="scientific">metagenome</name>
    <dbReference type="NCBI Taxonomy" id="256318"/>
    <lineage>
        <taxon>unclassified sequences</taxon>
        <taxon>metagenomes</taxon>
    </lineage>
</organism>
<name>A0A380TKJ4_9ZZZZ</name>
<dbReference type="Gene3D" id="3.40.50.300">
    <property type="entry name" value="P-loop containing nucleotide triphosphate hydrolases"/>
    <property type="match status" value="2"/>
</dbReference>
<dbReference type="GO" id="GO:0016887">
    <property type="term" value="F:ATP hydrolysis activity"/>
    <property type="evidence" value="ECO:0007669"/>
    <property type="project" value="InterPro"/>
</dbReference>
<reference evidence="2" key="1">
    <citation type="submission" date="2018-07" db="EMBL/GenBank/DDBJ databases">
        <authorList>
            <person name="Quirk P.G."/>
            <person name="Krulwich T.A."/>
        </authorList>
    </citation>
    <scope>NUCLEOTIDE SEQUENCE</scope>
</reference>
<evidence type="ECO:0000313" key="2">
    <source>
        <dbReference type="EMBL" id="SUS08965.1"/>
    </source>
</evidence>
<evidence type="ECO:0000259" key="1">
    <source>
        <dbReference type="Pfam" id="PF13304"/>
    </source>
</evidence>
<dbReference type="AlphaFoldDB" id="A0A380TKJ4"/>
<dbReference type="PANTHER" id="PTHR40396">
    <property type="entry name" value="ATPASE-LIKE PROTEIN"/>
    <property type="match status" value="1"/>
</dbReference>
<dbReference type="GO" id="GO:0005524">
    <property type="term" value="F:ATP binding"/>
    <property type="evidence" value="ECO:0007669"/>
    <property type="project" value="InterPro"/>
</dbReference>
<dbReference type="SUPFAM" id="SSF52540">
    <property type="entry name" value="P-loop containing nucleoside triphosphate hydrolases"/>
    <property type="match status" value="1"/>
</dbReference>
<accession>A0A380TKJ4</accession>
<dbReference type="InterPro" id="IPR014555">
    <property type="entry name" value="RecF-like"/>
</dbReference>
<dbReference type="PIRSF" id="PIRSF029347">
    <property type="entry name" value="RecF"/>
    <property type="match status" value="1"/>
</dbReference>
<feature type="domain" description="ATPase AAA-type core" evidence="1">
    <location>
        <begin position="34"/>
        <end position="342"/>
    </location>
</feature>
<gene>
    <name evidence="2" type="ORF">DF3PB_990006</name>
</gene>